<accession>A0A974SQA0</accession>
<dbReference type="PANTHER" id="PTHR45138">
    <property type="entry name" value="REGULATORY COMPONENTS OF SENSORY TRANSDUCTION SYSTEM"/>
    <property type="match status" value="1"/>
</dbReference>
<dbReference type="GO" id="GO:0052621">
    <property type="term" value="F:diguanylate cyclase activity"/>
    <property type="evidence" value="ECO:0007669"/>
    <property type="project" value="UniProtKB-EC"/>
</dbReference>
<reference evidence="5" key="1">
    <citation type="submission" date="2020-11" db="EMBL/GenBank/DDBJ databases">
        <title>Azospira restricta DSM 18626 genome sequence.</title>
        <authorList>
            <person name="Moe W.M."/>
        </authorList>
    </citation>
    <scope>NUCLEOTIDE SEQUENCE</scope>
    <source>
        <strain evidence="5">DSM 18626</strain>
    </source>
</reference>
<dbReference type="CDD" id="cd01949">
    <property type="entry name" value="GGDEF"/>
    <property type="match status" value="1"/>
</dbReference>
<dbReference type="GO" id="GO:0005886">
    <property type="term" value="C:plasma membrane"/>
    <property type="evidence" value="ECO:0007669"/>
    <property type="project" value="TreeGrafter"/>
</dbReference>
<keyword evidence="6" id="KW-1185">Reference proteome</keyword>
<dbReference type="NCBIfam" id="TIGR00254">
    <property type="entry name" value="GGDEF"/>
    <property type="match status" value="1"/>
</dbReference>
<dbReference type="GO" id="GO:0043709">
    <property type="term" value="P:cell adhesion involved in single-species biofilm formation"/>
    <property type="evidence" value="ECO:0007669"/>
    <property type="project" value="TreeGrafter"/>
</dbReference>
<dbReference type="SMART" id="SM00267">
    <property type="entry name" value="GGDEF"/>
    <property type="match status" value="1"/>
</dbReference>
<sequence length="413" mass="44928">MAAAFGLVFAGFVAWLEVDQAALLSTAARLQMQALPYAIEQQRLARNLEVMRLEGERVLAGKTPQARQQALFIVSLMASHPSVLEQRDARALATEAERFLAAVARSGAPDADTLAEWKRLSQRLSLAADDITVDGVSLANREAEQMGEIVRQARYKLRSVLVLVLLFLGGLLLLIRRLLIRPLQQIDASLAGLKDGTAPPPPPGSALHEMQSVEAAIGQLRTVMHEHAQTRLALEQLASTDALTGLDNRRHFMQLAALEFERARRHERPVAVALADLDHFKQINDRYGHAAGDAALRAFADLVRATLRHADLACRYGGEEFAFVFPETTPAEALVLAERLRHALSVHSVELADGRRLQFSLSVGIADGDGLSLEEALSCADDALYRAKAVGRNRVVLGGEAGGGRVLPFRADD</sequence>
<organism evidence="5 6">
    <name type="scientific">Azospira restricta</name>
    <dbReference type="NCBI Taxonomy" id="404405"/>
    <lineage>
        <taxon>Bacteria</taxon>
        <taxon>Pseudomonadati</taxon>
        <taxon>Pseudomonadota</taxon>
        <taxon>Betaproteobacteria</taxon>
        <taxon>Rhodocyclales</taxon>
        <taxon>Rhodocyclaceae</taxon>
        <taxon>Azospira</taxon>
    </lineage>
</organism>
<keyword evidence="3" id="KW-0812">Transmembrane</keyword>
<gene>
    <name evidence="5" type="ORF">IWH25_04065</name>
</gene>
<feature type="domain" description="GGDEF" evidence="4">
    <location>
        <begin position="268"/>
        <end position="400"/>
    </location>
</feature>
<dbReference type="SUPFAM" id="SSF55073">
    <property type="entry name" value="Nucleotide cyclase"/>
    <property type="match status" value="1"/>
</dbReference>
<dbReference type="InterPro" id="IPR000160">
    <property type="entry name" value="GGDEF_dom"/>
</dbReference>
<dbReference type="InterPro" id="IPR043128">
    <property type="entry name" value="Rev_trsase/Diguanyl_cyclase"/>
</dbReference>
<dbReference type="PANTHER" id="PTHR45138:SF9">
    <property type="entry name" value="DIGUANYLATE CYCLASE DGCM-RELATED"/>
    <property type="match status" value="1"/>
</dbReference>
<evidence type="ECO:0000313" key="5">
    <source>
        <dbReference type="EMBL" id="QRJ64538.1"/>
    </source>
</evidence>
<dbReference type="RefSeq" id="WP_203388084.1">
    <property type="nucleotide sequence ID" value="NZ_CP064781.1"/>
</dbReference>
<evidence type="ECO:0000256" key="2">
    <source>
        <dbReference type="ARBA" id="ARBA00034247"/>
    </source>
</evidence>
<dbReference type="PROSITE" id="PS50887">
    <property type="entry name" value="GGDEF"/>
    <property type="match status" value="1"/>
</dbReference>
<name>A0A974SQA0_9RHOO</name>
<dbReference type="InterPro" id="IPR029787">
    <property type="entry name" value="Nucleotide_cyclase"/>
</dbReference>
<evidence type="ECO:0000259" key="4">
    <source>
        <dbReference type="PROSITE" id="PS50887"/>
    </source>
</evidence>
<dbReference type="GO" id="GO:1902201">
    <property type="term" value="P:negative regulation of bacterial-type flagellum-dependent cell motility"/>
    <property type="evidence" value="ECO:0007669"/>
    <property type="project" value="TreeGrafter"/>
</dbReference>
<evidence type="ECO:0000256" key="3">
    <source>
        <dbReference type="SAM" id="Phobius"/>
    </source>
</evidence>
<dbReference type="KEGG" id="ares:IWH25_04065"/>
<evidence type="ECO:0000313" key="6">
    <source>
        <dbReference type="Proteomes" id="UP000663444"/>
    </source>
</evidence>
<dbReference type="Gene3D" id="3.30.70.270">
    <property type="match status" value="1"/>
</dbReference>
<protein>
    <recommendedName>
        <fullName evidence="1">diguanylate cyclase</fullName>
        <ecNumber evidence="1">2.7.7.65</ecNumber>
    </recommendedName>
</protein>
<dbReference type="EMBL" id="CP064781">
    <property type="protein sequence ID" value="QRJ64538.1"/>
    <property type="molecule type" value="Genomic_DNA"/>
</dbReference>
<feature type="transmembrane region" description="Helical" evidence="3">
    <location>
        <begin position="155"/>
        <end position="175"/>
    </location>
</feature>
<dbReference type="Pfam" id="PF00990">
    <property type="entry name" value="GGDEF"/>
    <property type="match status" value="1"/>
</dbReference>
<evidence type="ECO:0000256" key="1">
    <source>
        <dbReference type="ARBA" id="ARBA00012528"/>
    </source>
</evidence>
<dbReference type="InterPro" id="IPR050469">
    <property type="entry name" value="Diguanylate_Cyclase"/>
</dbReference>
<keyword evidence="3" id="KW-0472">Membrane</keyword>
<comment type="catalytic activity">
    <reaction evidence="2">
        <text>2 GTP = 3',3'-c-di-GMP + 2 diphosphate</text>
        <dbReference type="Rhea" id="RHEA:24898"/>
        <dbReference type="ChEBI" id="CHEBI:33019"/>
        <dbReference type="ChEBI" id="CHEBI:37565"/>
        <dbReference type="ChEBI" id="CHEBI:58805"/>
        <dbReference type="EC" id="2.7.7.65"/>
    </reaction>
</comment>
<dbReference type="EC" id="2.7.7.65" evidence="1"/>
<proteinExistence type="predicted"/>
<keyword evidence="3" id="KW-1133">Transmembrane helix</keyword>
<dbReference type="Proteomes" id="UP000663444">
    <property type="component" value="Chromosome"/>
</dbReference>
<dbReference type="FunFam" id="3.30.70.270:FF:000001">
    <property type="entry name" value="Diguanylate cyclase domain protein"/>
    <property type="match status" value="1"/>
</dbReference>
<dbReference type="AlphaFoldDB" id="A0A974SQA0"/>